<dbReference type="KEGG" id="tet:TTHERM_000459319"/>
<name>W7X3G0_TETTS</name>
<sequence>MILLNLCNFYRKTRINKLIIKINNKNKYILQQHYSLFFQNNIDIQYIQLASNKIIMGNQPHKLSSNIKNKSQGIQADSPIKNELSQIDLQNLEQQLLIQMHELNSMYTKIQKKVKHERKKIFQKIEIAIIPFKSIYDDLDHIIKSSNINIIFTLAKQSILDYVTLILRIRKKLLTLYDSHVKIIQSIDEKLKESVKIKNSLEQLKESVEQLMPFYQENDFLQNFDEKNQEDLFTFILQKWIIEDLDKK</sequence>
<dbReference type="EMBL" id="GG662464">
    <property type="protein sequence ID" value="EWS71997.1"/>
    <property type="molecule type" value="Genomic_DNA"/>
</dbReference>
<dbReference type="Proteomes" id="UP000009168">
    <property type="component" value="Unassembled WGS sequence"/>
</dbReference>
<evidence type="ECO:0000313" key="2">
    <source>
        <dbReference type="Proteomes" id="UP000009168"/>
    </source>
</evidence>
<protein>
    <submittedName>
        <fullName evidence="1">Uncharacterized protein</fullName>
    </submittedName>
</protein>
<dbReference type="GeneID" id="24439088"/>
<dbReference type="RefSeq" id="XP_012655497.1">
    <property type="nucleotide sequence ID" value="XM_012800043.1"/>
</dbReference>
<gene>
    <name evidence="1" type="ORF">TTHERM_000459319</name>
</gene>
<accession>W7X3G0</accession>
<proteinExistence type="predicted"/>
<reference evidence="2" key="1">
    <citation type="journal article" date="2006" name="PLoS Biol.">
        <title>Macronuclear genome sequence of the ciliate Tetrahymena thermophila, a model eukaryote.</title>
        <authorList>
            <person name="Eisen J.A."/>
            <person name="Coyne R.S."/>
            <person name="Wu M."/>
            <person name="Wu D."/>
            <person name="Thiagarajan M."/>
            <person name="Wortman J.R."/>
            <person name="Badger J.H."/>
            <person name="Ren Q."/>
            <person name="Amedeo P."/>
            <person name="Jones K.M."/>
            <person name="Tallon L.J."/>
            <person name="Delcher A.L."/>
            <person name="Salzberg S.L."/>
            <person name="Silva J.C."/>
            <person name="Haas B.J."/>
            <person name="Majoros W.H."/>
            <person name="Farzad M."/>
            <person name="Carlton J.M."/>
            <person name="Smith R.K. Jr."/>
            <person name="Garg J."/>
            <person name="Pearlman R.E."/>
            <person name="Karrer K.M."/>
            <person name="Sun L."/>
            <person name="Manning G."/>
            <person name="Elde N.C."/>
            <person name="Turkewitz A.P."/>
            <person name="Asai D.J."/>
            <person name="Wilkes D.E."/>
            <person name="Wang Y."/>
            <person name="Cai H."/>
            <person name="Collins K."/>
            <person name="Stewart B.A."/>
            <person name="Lee S.R."/>
            <person name="Wilamowska K."/>
            <person name="Weinberg Z."/>
            <person name="Ruzzo W.L."/>
            <person name="Wloga D."/>
            <person name="Gaertig J."/>
            <person name="Frankel J."/>
            <person name="Tsao C.-C."/>
            <person name="Gorovsky M.A."/>
            <person name="Keeling P.J."/>
            <person name="Waller R.F."/>
            <person name="Patron N.J."/>
            <person name="Cherry J.M."/>
            <person name="Stover N.A."/>
            <person name="Krieger C.J."/>
            <person name="del Toro C."/>
            <person name="Ryder H.F."/>
            <person name="Williamson S.C."/>
            <person name="Barbeau R.A."/>
            <person name="Hamilton E.P."/>
            <person name="Orias E."/>
        </authorList>
    </citation>
    <scope>NUCLEOTIDE SEQUENCE [LARGE SCALE GENOMIC DNA]</scope>
    <source>
        <strain evidence="2">SB210</strain>
    </source>
</reference>
<evidence type="ECO:0000313" key="1">
    <source>
        <dbReference type="EMBL" id="EWS71997.1"/>
    </source>
</evidence>
<keyword evidence="2" id="KW-1185">Reference proteome</keyword>
<organism evidence="1 2">
    <name type="scientific">Tetrahymena thermophila (strain SB210)</name>
    <dbReference type="NCBI Taxonomy" id="312017"/>
    <lineage>
        <taxon>Eukaryota</taxon>
        <taxon>Sar</taxon>
        <taxon>Alveolata</taxon>
        <taxon>Ciliophora</taxon>
        <taxon>Intramacronucleata</taxon>
        <taxon>Oligohymenophorea</taxon>
        <taxon>Hymenostomatida</taxon>
        <taxon>Tetrahymenina</taxon>
        <taxon>Tetrahymenidae</taxon>
        <taxon>Tetrahymena</taxon>
    </lineage>
</organism>
<dbReference type="AlphaFoldDB" id="W7X3G0"/>
<dbReference type="InParanoid" id="W7X3G0"/>